<dbReference type="EMBL" id="KB733462">
    <property type="protein sequence ID" value="ENI02941.1"/>
    <property type="molecule type" value="Genomic_DNA"/>
</dbReference>
<evidence type="ECO:0000313" key="1">
    <source>
        <dbReference type="EMBL" id="ENI02941.1"/>
    </source>
</evidence>
<sequence>MYHPPNQQKYAQLDATCHVPYRFFTFSQYIFRLPSNCVVSHLARPNIPNLFPPLCIPPFSPSIKRFGNCCRLLTRLLARALGKTTAISRLSRNSPVPSFIPYPRSFA</sequence>
<evidence type="ECO:0000313" key="2">
    <source>
        <dbReference type="Proteomes" id="UP000012338"/>
    </source>
</evidence>
<protein>
    <submittedName>
        <fullName evidence="1">Uncharacterized protein</fullName>
    </submittedName>
</protein>
<proteinExistence type="predicted"/>
<reference evidence="1 2" key="1">
    <citation type="journal article" date="2012" name="PLoS Pathog.">
        <title>Diverse lifestyles and strategies of plant pathogenesis encoded in the genomes of eighteen Dothideomycetes fungi.</title>
        <authorList>
            <person name="Ohm R.A."/>
            <person name="Feau N."/>
            <person name="Henrissat B."/>
            <person name="Schoch C.L."/>
            <person name="Horwitz B.A."/>
            <person name="Barry K.W."/>
            <person name="Condon B.J."/>
            <person name="Copeland A.C."/>
            <person name="Dhillon B."/>
            <person name="Glaser F."/>
            <person name="Hesse C.N."/>
            <person name="Kosti I."/>
            <person name="LaButti K."/>
            <person name="Lindquist E.A."/>
            <person name="Lucas S."/>
            <person name="Salamov A.A."/>
            <person name="Bradshaw R.E."/>
            <person name="Ciuffetti L."/>
            <person name="Hamelin R.C."/>
            <person name="Kema G.H.J."/>
            <person name="Lawrence C."/>
            <person name="Scott J.A."/>
            <person name="Spatafora J.W."/>
            <person name="Turgeon B.G."/>
            <person name="de Wit P.J.G.M."/>
            <person name="Zhong S."/>
            <person name="Goodwin S.B."/>
            <person name="Grigoriev I.V."/>
        </authorList>
    </citation>
    <scope>NUCLEOTIDE SEQUENCE [LARGE SCALE GENOMIC DNA]</scope>
    <source>
        <strain evidence="2">C4 / ATCC 48331 / race T</strain>
    </source>
</reference>
<dbReference type="OrthoDB" id="10572362at2759"/>
<organism evidence="1 2">
    <name type="scientific">Cochliobolus heterostrophus (strain C4 / ATCC 48331 / race T)</name>
    <name type="common">Southern corn leaf blight fungus</name>
    <name type="synonym">Bipolaris maydis</name>
    <dbReference type="NCBI Taxonomy" id="665024"/>
    <lineage>
        <taxon>Eukaryota</taxon>
        <taxon>Fungi</taxon>
        <taxon>Dikarya</taxon>
        <taxon>Ascomycota</taxon>
        <taxon>Pezizomycotina</taxon>
        <taxon>Dothideomycetes</taxon>
        <taxon>Pleosporomycetidae</taxon>
        <taxon>Pleosporales</taxon>
        <taxon>Pleosporineae</taxon>
        <taxon>Pleosporaceae</taxon>
        <taxon>Bipolaris</taxon>
    </lineage>
</organism>
<dbReference type="AlphaFoldDB" id="N4X8R1"/>
<dbReference type="HOGENOM" id="CLU_2378351_0_0_1"/>
<name>N4X8R1_COCH4</name>
<gene>
    <name evidence="1" type="ORF">COCC4DRAFT_33338</name>
</gene>
<accession>N4X8R1</accession>
<reference evidence="2" key="2">
    <citation type="journal article" date="2013" name="PLoS Genet.">
        <title>Comparative genome structure, secondary metabolite, and effector coding capacity across Cochliobolus pathogens.</title>
        <authorList>
            <person name="Condon B.J."/>
            <person name="Leng Y."/>
            <person name="Wu D."/>
            <person name="Bushley K.E."/>
            <person name="Ohm R.A."/>
            <person name="Otillar R."/>
            <person name="Martin J."/>
            <person name="Schackwitz W."/>
            <person name="Grimwood J."/>
            <person name="MohdZainudin N."/>
            <person name="Xue C."/>
            <person name="Wang R."/>
            <person name="Manning V.A."/>
            <person name="Dhillon B."/>
            <person name="Tu Z.J."/>
            <person name="Steffenson B.J."/>
            <person name="Salamov A."/>
            <person name="Sun H."/>
            <person name="Lowry S."/>
            <person name="LaButti K."/>
            <person name="Han J."/>
            <person name="Copeland A."/>
            <person name="Lindquist E."/>
            <person name="Barry K."/>
            <person name="Schmutz J."/>
            <person name="Baker S.E."/>
            <person name="Ciuffetti L.M."/>
            <person name="Grigoriev I.V."/>
            <person name="Zhong S."/>
            <person name="Turgeon B.G."/>
        </authorList>
    </citation>
    <scope>NUCLEOTIDE SEQUENCE [LARGE SCALE GENOMIC DNA]</scope>
    <source>
        <strain evidence="2">C4 / ATCC 48331 / race T</strain>
    </source>
</reference>
<dbReference type="Proteomes" id="UP000012338">
    <property type="component" value="Unassembled WGS sequence"/>
</dbReference>
<keyword evidence="2" id="KW-1185">Reference proteome</keyword>